<evidence type="ECO:0000313" key="3">
    <source>
        <dbReference type="Proteomes" id="UP000321595"/>
    </source>
</evidence>
<dbReference type="Proteomes" id="UP000321595">
    <property type="component" value="Chromosome"/>
</dbReference>
<dbReference type="PROSITE" id="PS51257">
    <property type="entry name" value="PROKAR_LIPOPROTEIN"/>
    <property type="match status" value="1"/>
</dbReference>
<feature type="signal peptide" evidence="1">
    <location>
        <begin position="1"/>
        <end position="21"/>
    </location>
</feature>
<accession>A0A5B8XPQ4</accession>
<dbReference type="OrthoDB" id="5515275at2"/>
<dbReference type="EMBL" id="CP042467">
    <property type="protein sequence ID" value="QED27882.1"/>
    <property type="molecule type" value="Genomic_DNA"/>
</dbReference>
<dbReference type="AlphaFoldDB" id="A0A5B8XPQ4"/>
<keyword evidence="3" id="KW-1185">Reference proteome</keyword>
<sequence>MPSSKLILFLLVLGSCACSSAPEIPADQVARMGVENGVVAAAEASEDIGVVETKIRYNPARCECPDYEVFLYGGWKRVFLTGPLNTVSELQNRMTSRSLEIARVSGRLTDATRLSRENVRFEVFELE</sequence>
<dbReference type="KEGG" id="bbae:FRD01_11675"/>
<protein>
    <submittedName>
        <fullName evidence="2">Uncharacterized protein</fullName>
    </submittedName>
</protein>
<organism evidence="2 3">
    <name type="scientific">Microvenator marinus</name>
    <dbReference type="NCBI Taxonomy" id="2600177"/>
    <lineage>
        <taxon>Bacteria</taxon>
        <taxon>Deltaproteobacteria</taxon>
        <taxon>Bradymonadales</taxon>
        <taxon>Microvenatoraceae</taxon>
        <taxon>Microvenator</taxon>
    </lineage>
</organism>
<gene>
    <name evidence="2" type="ORF">FRD01_11675</name>
</gene>
<name>A0A5B8XPQ4_9DELT</name>
<dbReference type="RefSeq" id="WP_146959820.1">
    <property type="nucleotide sequence ID" value="NZ_CP042467.1"/>
</dbReference>
<evidence type="ECO:0000313" key="2">
    <source>
        <dbReference type="EMBL" id="QED27882.1"/>
    </source>
</evidence>
<feature type="chain" id="PRO_5023091393" evidence="1">
    <location>
        <begin position="22"/>
        <end position="127"/>
    </location>
</feature>
<evidence type="ECO:0000256" key="1">
    <source>
        <dbReference type="SAM" id="SignalP"/>
    </source>
</evidence>
<proteinExistence type="predicted"/>
<reference evidence="2 3" key="1">
    <citation type="submission" date="2019-08" db="EMBL/GenBank/DDBJ databases">
        <authorList>
            <person name="Liang Q."/>
        </authorList>
    </citation>
    <scope>NUCLEOTIDE SEQUENCE [LARGE SCALE GENOMIC DNA]</scope>
    <source>
        <strain evidence="2 3">V1718</strain>
    </source>
</reference>
<keyword evidence="1" id="KW-0732">Signal</keyword>